<feature type="domain" description="Lipase" evidence="6">
    <location>
        <begin position="71"/>
        <end position="360"/>
    </location>
</feature>
<evidence type="ECO:0000256" key="5">
    <source>
        <dbReference type="SAM" id="SignalP"/>
    </source>
</evidence>
<dbReference type="GO" id="GO:0016298">
    <property type="term" value="F:lipase activity"/>
    <property type="evidence" value="ECO:0007669"/>
    <property type="project" value="InterPro"/>
</dbReference>
<dbReference type="Gene3D" id="3.40.50.1820">
    <property type="entry name" value="alpha/beta hydrolase"/>
    <property type="match status" value="1"/>
</dbReference>
<dbReference type="EnsemblMetazoa" id="XM_038218958.1">
    <property type="protein sequence ID" value="XP_038074886.1"/>
    <property type="gene ID" value="LOC119742785"/>
</dbReference>
<keyword evidence="8" id="KW-1185">Reference proteome</keyword>
<evidence type="ECO:0000256" key="4">
    <source>
        <dbReference type="RuleBase" id="RU004262"/>
    </source>
</evidence>
<comment type="similarity">
    <text evidence="2 4">Belongs to the AB hydrolase superfamily. Lipase family.</text>
</comment>
<name>A0A914BG56_PATMI</name>
<dbReference type="OrthoDB" id="199913at2759"/>
<comment type="subcellular location">
    <subcellularLocation>
        <location evidence="1">Secreted</location>
    </subcellularLocation>
</comment>
<dbReference type="PRINTS" id="PR00821">
    <property type="entry name" value="TAGLIPASE"/>
</dbReference>
<dbReference type="GeneID" id="119742785"/>
<dbReference type="InterPro" id="IPR013818">
    <property type="entry name" value="Lipase"/>
</dbReference>
<dbReference type="CDD" id="cd00707">
    <property type="entry name" value="Pancreat_lipase_like"/>
    <property type="match status" value="1"/>
</dbReference>
<feature type="signal peptide" evidence="5">
    <location>
        <begin position="1"/>
        <end position="22"/>
    </location>
</feature>
<evidence type="ECO:0000313" key="8">
    <source>
        <dbReference type="Proteomes" id="UP000887568"/>
    </source>
</evidence>
<sequence>MRIVIKLLSVAVLLQFACPTDATDDRLFECSCILDQLDPDHVCDETFQPVTYAGLGTFTADLQCHRRGFPPDNINDIGTRFYLYTRENPSADVELTEASGGKVPFSSARPTKFIIHGFQSNGKKSWVLEMKDELLKKGDFNVISVDWKDGADPSFLPDYCQARQNIRVVARQIVNLLQQMLNQYSDFDLADVHLIGHSLGGQMAGYVGQHMSGQIGRISGMDPAEPDFQGDEVDCRLDPSDAAFVDVIHASMFGIFQPVGHVDIYPNYGTDMPGCTSWAVPDIVEGYCGHKKSHEYFTDGINDDCNSLAYPCTWVTGQGQGCTYQGQPGVTSVQMGYHADQTPLSAYGLYVIMTNKESPYCAPNIIPSPN</sequence>
<evidence type="ECO:0000259" key="6">
    <source>
        <dbReference type="Pfam" id="PF00151"/>
    </source>
</evidence>
<reference evidence="7" key="1">
    <citation type="submission" date="2022-11" db="UniProtKB">
        <authorList>
            <consortium name="EnsemblMetazoa"/>
        </authorList>
    </citation>
    <scope>IDENTIFICATION</scope>
</reference>
<dbReference type="AlphaFoldDB" id="A0A914BG56"/>
<dbReference type="Pfam" id="PF00151">
    <property type="entry name" value="Lipase"/>
    <property type="match status" value="1"/>
</dbReference>
<dbReference type="OMA" id="PFCGHEY"/>
<dbReference type="GO" id="GO:0016042">
    <property type="term" value="P:lipid catabolic process"/>
    <property type="evidence" value="ECO:0007669"/>
    <property type="project" value="TreeGrafter"/>
</dbReference>
<proteinExistence type="inferred from homology"/>
<dbReference type="RefSeq" id="XP_038074886.1">
    <property type="nucleotide sequence ID" value="XM_038218958.1"/>
</dbReference>
<dbReference type="SUPFAM" id="SSF53474">
    <property type="entry name" value="alpha/beta-Hydrolases"/>
    <property type="match status" value="1"/>
</dbReference>
<evidence type="ECO:0000256" key="3">
    <source>
        <dbReference type="ARBA" id="ARBA00022525"/>
    </source>
</evidence>
<evidence type="ECO:0000256" key="2">
    <source>
        <dbReference type="ARBA" id="ARBA00010701"/>
    </source>
</evidence>
<evidence type="ECO:0000256" key="1">
    <source>
        <dbReference type="ARBA" id="ARBA00004613"/>
    </source>
</evidence>
<feature type="chain" id="PRO_5037495499" description="Lipase domain-containing protein" evidence="5">
    <location>
        <begin position="23"/>
        <end position="370"/>
    </location>
</feature>
<organism evidence="7 8">
    <name type="scientific">Patiria miniata</name>
    <name type="common">Bat star</name>
    <name type="synonym">Asterina miniata</name>
    <dbReference type="NCBI Taxonomy" id="46514"/>
    <lineage>
        <taxon>Eukaryota</taxon>
        <taxon>Metazoa</taxon>
        <taxon>Echinodermata</taxon>
        <taxon>Eleutherozoa</taxon>
        <taxon>Asterozoa</taxon>
        <taxon>Asteroidea</taxon>
        <taxon>Valvatacea</taxon>
        <taxon>Valvatida</taxon>
        <taxon>Asterinidae</taxon>
        <taxon>Patiria</taxon>
    </lineage>
</organism>
<accession>A0A914BG56</accession>
<dbReference type="InterPro" id="IPR029058">
    <property type="entry name" value="AB_hydrolase_fold"/>
</dbReference>
<evidence type="ECO:0000313" key="7">
    <source>
        <dbReference type="EnsemblMetazoa" id="XP_038074886.1"/>
    </source>
</evidence>
<keyword evidence="3" id="KW-0964">Secreted</keyword>
<dbReference type="PANTHER" id="PTHR11610">
    <property type="entry name" value="LIPASE"/>
    <property type="match status" value="1"/>
</dbReference>
<dbReference type="GO" id="GO:0005615">
    <property type="term" value="C:extracellular space"/>
    <property type="evidence" value="ECO:0007669"/>
    <property type="project" value="TreeGrafter"/>
</dbReference>
<keyword evidence="5" id="KW-0732">Signal</keyword>
<dbReference type="InterPro" id="IPR033906">
    <property type="entry name" value="Lipase_N"/>
</dbReference>
<protein>
    <recommendedName>
        <fullName evidence="6">Lipase domain-containing protein</fullName>
    </recommendedName>
</protein>
<dbReference type="InterPro" id="IPR000734">
    <property type="entry name" value="TAG_lipase"/>
</dbReference>
<dbReference type="Proteomes" id="UP000887568">
    <property type="component" value="Unplaced"/>
</dbReference>